<dbReference type="OrthoDB" id="1631120at2"/>
<evidence type="ECO:0000313" key="3">
    <source>
        <dbReference type="EMBL" id="EYC49824.1"/>
    </source>
</evidence>
<feature type="transmembrane region" description="Helical" evidence="1">
    <location>
        <begin position="12"/>
        <end position="30"/>
    </location>
</feature>
<dbReference type="InterPro" id="IPR058208">
    <property type="entry name" value="PACE"/>
</dbReference>
<protein>
    <submittedName>
        <fullName evidence="3">Membrane protein</fullName>
    </submittedName>
</protein>
<feature type="domain" description="Chlorhexidine efflux transporter" evidence="2">
    <location>
        <begin position="71"/>
        <end position="133"/>
    </location>
</feature>
<dbReference type="InterPro" id="IPR007896">
    <property type="entry name" value="BTP_bacteria"/>
</dbReference>
<organism evidence="3 4">
    <name type="scientific">Hylemonella gracilis str. Niagara R</name>
    <dbReference type="NCBI Taxonomy" id="1458275"/>
    <lineage>
        <taxon>Bacteria</taxon>
        <taxon>Pseudomonadati</taxon>
        <taxon>Pseudomonadota</taxon>
        <taxon>Betaproteobacteria</taxon>
        <taxon>Burkholderiales</taxon>
        <taxon>Comamonadaceae</taxon>
        <taxon>Hylemonella</taxon>
    </lineage>
</organism>
<dbReference type="Proteomes" id="UP000023268">
    <property type="component" value="Unassembled WGS sequence"/>
</dbReference>
<comment type="caution">
    <text evidence="3">The sequence shown here is derived from an EMBL/GenBank/DDBJ whole genome shotgun (WGS) entry which is preliminary data.</text>
</comment>
<evidence type="ECO:0000313" key="4">
    <source>
        <dbReference type="Proteomes" id="UP000023268"/>
    </source>
</evidence>
<feature type="transmembrane region" description="Helical" evidence="1">
    <location>
        <begin position="36"/>
        <end position="59"/>
    </location>
</feature>
<dbReference type="Pfam" id="PF05232">
    <property type="entry name" value="BTP"/>
    <property type="match status" value="2"/>
</dbReference>
<feature type="transmembrane region" description="Helical" evidence="1">
    <location>
        <begin position="105"/>
        <end position="128"/>
    </location>
</feature>
<evidence type="ECO:0000259" key="2">
    <source>
        <dbReference type="Pfam" id="PF05232"/>
    </source>
</evidence>
<gene>
    <name evidence="3" type="ORF">AZ34_01205</name>
</gene>
<dbReference type="STRING" id="1458275.AZ34_01205"/>
<evidence type="ECO:0000256" key="1">
    <source>
        <dbReference type="SAM" id="Phobius"/>
    </source>
</evidence>
<accession>A0A016XCI9</accession>
<dbReference type="AlphaFoldDB" id="A0A016XCI9"/>
<keyword evidence="1" id="KW-1133">Transmembrane helix</keyword>
<keyword evidence="1" id="KW-0812">Transmembrane</keyword>
<reference evidence="3 4" key="1">
    <citation type="submission" date="2014-02" db="EMBL/GenBank/DDBJ databases">
        <title>Draft Genome of Hylemonella gracilis isolated from the Niagara River.</title>
        <authorList>
            <person name="Pawlowski D.R."/>
            <person name="Koudelka G.B."/>
        </authorList>
    </citation>
    <scope>NUCLEOTIDE SEQUENCE [LARGE SCALE GENOMIC DNA]</scope>
    <source>
        <strain evidence="3 4">Niagara R</strain>
    </source>
</reference>
<name>A0A016XCI9_9BURK</name>
<dbReference type="eggNOG" id="COG4125">
    <property type="taxonomic scope" value="Bacteria"/>
</dbReference>
<sequence>MQGIRRKIVYVTLYEAIAIAICTVGFALASGQGLGLASALSVICSLTAVLWNLVFNHAFERWEARQPVRGRNFKRRAAHALMFEGGLVLLLVPLIAWWLDVGLWHALVMDLGLVLFFLIYTFAFTWAFDKLFGLPTTATP</sequence>
<keyword evidence="1" id="KW-0472">Membrane</keyword>
<dbReference type="EMBL" id="JEMG01000001">
    <property type="protein sequence ID" value="EYC49824.1"/>
    <property type="molecule type" value="Genomic_DNA"/>
</dbReference>
<feature type="transmembrane region" description="Helical" evidence="1">
    <location>
        <begin position="80"/>
        <end position="99"/>
    </location>
</feature>
<dbReference type="RefSeq" id="WP_035603907.1">
    <property type="nucleotide sequence ID" value="NZ_JEMG01000001.1"/>
</dbReference>
<dbReference type="NCBIfam" id="NF033664">
    <property type="entry name" value="PACE_transport"/>
    <property type="match status" value="1"/>
</dbReference>
<proteinExistence type="predicted"/>
<feature type="domain" description="Chlorhexidine efflux transporter" evidence="2">
    <location>
        <begin position="3"/>
        <end position="65"/>
    </location>
</feature>